<protein>
    <submittedName>
        <fullName evidence="2">Uncharacterized protein</fullName>
    </submittedName>
</protein>
<organism evidence="2 3">
    <name type="scientific">Gymnopus androsaceus JB14</name>
    <dbReference type="NCBI Taxonomy" id="1447944"/>
    <lineage>
        <taxon>Eukaryota</taxon>
        <taxon>Fungi</taxon>
        <taxon>Dikarya</taxon>
        <taxon>Basidiomycota</taxon>
        <taxon>Agaricomycotina</taxon>
        <taxon>Agaricomycetes</taxon>
        <taxon>Agaricomycetidae</taxon>
        <taxon>Agaricales</taxon>
        <taxon>Marasmiineae</taxon>
        <taxon>Omphalotaceae</taxon>
        <taxon>Gymnopus</taxon>
    </lineage>
</organism>
<accession>A0A6A4I2R8</accession>
<dbReference type="EMBL" id="ML769414">
    <property type="protein sequence ID" value="KAE9404701.1"/>
    <property type="molecule type" value="Genomic_DNA"/>
</dbReference>
<dbReference type="Proteomes" id="UP000799118">
    <property type="component" value="Unassembled WGS sequence"/>
</dbReference>
<keyword evidence="1" id="KW-0472">Membrane</keyword>
<feature type="transmembrane region" description="Helical" evidence="1">
    <location>
        <begin position="48"/>
        <end position="69"/>
    </location>
</feature>
<evidence type="ECO:0000313" key="2">
    <source>
        <dbReference type="EMBL" id="KAE9404701.1"/>
    </source>
</evidence>
<feature type="transmembrane region" description="Helical" evidence="1">
    <location>
        <begin position="105"/>
        <end position="123"/>
    </location>
</feature>
<keyword evidence="1" id="KW-0812">Transmembrane</keyword>
<reference evidence="2" key="1">
    <citation type="journal article" date="2019" name="Environ. Microbiol.">
        <title>Fungal ecological strategies reflected in gene transcription - a case study of two litter decomposers.</title>
        <authorList>
            <person name="Barbi F."/>
            <person name="Kohler A."/>
            <person name="Barry K."/>
            <person name="Baskaran P."/>
            <person name="Daum C."/>
            <person name="Fauchery L."/>
            <person name="Ihrmark K."/>
            <person name="Kuo A."/>
            <person name="LaButti K."/>
            <person name="Lipzen A."/>
            <person name="Morin E."/>
            <person name="Grigoriev I.V."/>
            <person name="Henrissat B."/>
            <person name="Lindahl B."/>
            <person name="Martin F."/>
        </authorList>
    </citation>
    <scope>NUCLEOTIDE SEQUENCE</scope>
    <source>
        <strain evidence="2">JB14</strain>
    </source>
</reference>
<keyword evidence="3" id="KW-1185">Reference proteome</keyword>
<keyword evidence="1" id="KW-1133">Transmembrane helix</keyword>
<dbReference type="OrthoDB" id="3265563at2759"/>
<feature type="transmembrane region" description="Helical" evidence="1">
    <location>
        <begin position="135"/>
        <end position="156"/>
    </location>
</feature>
<feature type="transmembrane region" description="Helical" evidence="1">
    <location>
        <begin position="189"/>
        <end position="211"/>
    </location>
</feature>
<feature type="transmembrane region" description="Helical" evidence="1">
    <location>
        <begin position="232"/>
        <end position="257"/>
    </location>
</feature>
<evidence type="ECO:0000256" key="1">
    <source>
        <dbReference type="SAM" id="Phobius"/>
    </source>
</evidence>
<gene>
    <name evidence="2" type="ORF">BT96DRAFT_1016069</name>
</gene>
<sequence>MASDYAFIINPVIVISIGVLLYGVYLMLFFSAIYVLFRNRGVQNQHTFHLFTLVTLFCFGTTALVLNIVGNTGAIISSFEVFNGEITSAAQGKGKALFLNILEELVYLMYSLSNIAADASLLYRLYAVWGFRKRVVVVPVIISALNNVLAILDAVIRFKVVFLVDGPQDQALSSSDTFWIESTTAMTSVFMIVNFVVNALVTGLIAGRIWWISRQMNAAYGRNGSQKKYKRIIAIILESGILYPVAILSTILVGQFLPLCPNLFSILAEAVGIAPTLIIVRVAMGVNVDVVEQSGSQKSGYNSGSGTRRFGGGLKGQEKDLTLRFTPGATSDPVLNITADRELDDDAQSMKIYDDYRRRDFV</sequence>
<name>A0A6A4I2R8_9AGAR</name>
<feature type="transmembrane region" description="Helical" evidence="1">
    <location>
        <begin position="12"/>
        <end position="36"/>
    </location>
</feature>
<dbReference type="AlphaFoldDB" id="A0A6A4I2R8"/>
<feature type="transmembrane region" description="Helical" evidence="1">
    <location>
        <begin position="263"/>
        <end position="284"/>
    </location>
</feature>
<evidence type="ECO:0000313" key="3">
    <source>
        <dbReference type="Proteomes" id="UP000799118"/>
    </source>
</evidence>
<proteinExistence type="predicted"/>